<dbReference type="PANTHER" id="PTHR35841">
    <property type="entry name" value="PHOSPHONATES-BINDING PERIPLASMIC PROTEIN"/>
    <property type="match status" value="1"/>
</dbReference>
<dbReference type="Proteomes" id="UP000051647">
    <property type="component" value="Unassembled WGS sequence"/>
</dbReference>
<dbReference type="eggNOG" id="COG3221">
    <property type="taxonomic scope" value="Bacteria"/>
</dbReference>
<keyword evidence="2" id="KW-1185">Reference proteome</keyword>
<dbReference type="PATRIC" id="fig|1423815.3.peg.2146"/>
<dbReference type="PANTHER" id="PTHR35841:SF1">
    <property type="entry name" value="PHOSPHONATES-BINDING PERIPLASMIC PROTEIN"/>
    <property type="match status" value="1"/>
</dbReference>
<dbReference type="STRING" id="1423815.FC27_GL002093"/>
<evidence type="ECO:0000313" key="2">
    <source>
        <dbReference type="Proteomes" id="UP000051647"/>
    </source>
</evidence>
<proteinExistence type="predicted"/>
<gene>
    <name evidence="1" type="ORF">FC27_GL002093</name>
</gene>
<reference evidence="1 2" key="1">
    <citation type="journal article" date="2015" name="Genome Announc.">
        <title>Expanding the biotechnology potential of lactobacilli through comparative genomics of 213 strains and associated genera.</title>
        <authorList>
            <person name="Sun Z."/>
            <person name="Harris H.M."/>
            <person name="McCann A."/>
            <person name="Guo C."/>
            <person name="Argimon S."/>
            <person name="Zhang W."/>
            <person name="Yang X."/>
            <person name="Jeffery I.B."/>
            <person name="Cooney J.C."/>
            <person name="Kagawa T.F."/>
            <person name="Liu W."/>
            <person name="Song Y."/>
            <person name="Salvetti E."/>
            <person name="Wrobel A."/>
            <person name="Rasinkangas P."/>
            <person name="Parkhill J."/>
            <person name="Rea M.C."/>
            <person name="O'Sullivan O."/>
            <person name="Ritari J."/>
            <person name="Douillard F.P."/>
            <person name="Paul Ross R."/>
            <person name="Yang R."/>
            <person name="Briner A.E."/>
            <person name="Felis G.E."/>
            <person name="de Vos W.M."/>
            <person name="Barrangou R."/>
            <person name="Klaenhammer T.R."/>
            <person name="Caufield P.W."/>
            <person name="Cui Y."/>
            <person name="Zhang H."/>
            <person name="O'Toole P.W."/>
        </authorList>
    </citation>
    <scope>NUCLEOTIDE SEQUENCE [LARGE SCALE GENOMIC DNA]</scope>
    <source>
        <strain evidence="1 2">DSM 14857</strain>
    </source>
</reference>
<accession>A0A0R1SD65</accession>
<dbReference type="Pfam" id="PF12974">
    <property type="entry name" value="Phosphonate-bd"/>
    <property type="match status" value="1"/>
</dbReference>
<name>A0A0R1SD65_9LACO</name>
<organism evidence="1 2">
    <name type="scientific">Companilactobacillus versmoldensis DSM 14857 = KCTC 3814</name>
    <dbReference type="NCBI Taxonomy" id="1423815"/>
    <lineage>
        <taxon>Bacteria</taxon>
        <taxon>Bacillati</taxon>
        <taxon>Bacillota</taxon>
        <taxon>Bacilli</taxon>
        <taxon>Lactobacillales</taxon>
        <taxon>Lactobacillaceae</taxon>
        <taxon>Companilactobacillus</taxon>
    </lineage>
</organism>
<sequence>MANKKIKLGAVLYSPQVTVVWNIITKYFKTEGIDLECVFFKDYRKQVKSLVAGEIDVAWNSPLAYVEANIKSDGKCGYSYMRDTDQDRKSTFLVKKDSGIKSVEDLKGKTIGFGAIDSPQARLIPLEYLHENGLESGKDFTEKTFDVDVGLDGDHEGGEVDALKALKAGEIDASVTTEINRKNWTMDGTIDDNQIVVAALTGLYDHCIFSTRPDFPDDSKEAFEDALSKMDYNNPEHKEMMDLEGLKKWVPGRTSGFKELEKAVDYLNFF</sequence>
<comment type="caution">
    <text evidence="1">The sequence shown here is derived from an EMBL/GenBank/DDBJ whole genome shotgun (WGS) entry which is preliminary data.</text>
</comment>
<dbReference type="OrthoDB" id="9776786at2"/>
<dbReference type="Gene3D" id="3.40.190.10">
    <property type="entry name" value="Periplasmic binding protein-like II"/>
    <property type="match status" value="2"/>
</dbReference>
<dbReference type="EMBL" id="AZFA01000007">
    <property type="protein sequence ID" value="KRL67245.1"/>
    <property type="molecule type" value="Genomic_DNA"/>
</dbReference>
<dbReference type="SUPFAM" id="SSF53850">
    <property type="entry name" value="Periplasmic binding protein-like II"/>
    <property type="match status" value="1"/>
</dbReference>
<evidence type="ECO:0000313" key="1">
    <source>
        <dbReference type="EMBL" id="KRL67245.1"/>
    </source>
</evidence>
<protein>
    <submittedName>
        <fullName evidence="1">Phosphonate ABC transporter substrate-binding protein</fullName>
    </submittedName>
</protein>
<dbReference type="AlphaFoldDB" id="A0A0R1SD65"/>
<dbReference type="RefSeq" id="WP_010625553.1">
    <property type="nucleotide sequence ID" value="NZ_AZFA01000007.1"/>
</dbReference>